<reference evidence="5" key="1">
    <citation type="submission" date="2017-03" db="EMBL/GenBank/DDBJ databases">
        <authorList>
            <person name="Sharma R."/>
            <person name="Thines M."/>
        </authorList>
    </citation>
    <scope>NUCLEOTIDE SEQUENCE [LARGE SCALE GENOMIC DNA]</scope>
</reference>
<evidence type="ECO:0000256" key="1">
    <source>
        <dbReference type="SAM" id="Coils"/>
    </source>
</evidence>
<keyword evidence="1" id="KW-0175">Coiled coil</keyword>
<organism evidence="4 5">
    <name type="scientific">Lasallia pustulata</name>
    <dbReference type="NCBI Taxonomy" id="136370"/>
    <lineage>
        <taxon>Eukaryota</taxon>
        <taxon>Fungi</taxon>
        <taxon>Dikarya</taxon>
        <taxon>Ascomycota</taxon>
        <taxon>Pezizomycotina</taxon>
        <taxon>Lecanoromycetes</taxon>
        <taxon>OSLEUM clade</taxon>
        <taxon>Umbilicariomycetidae</taxon>
        <taxon>Umbilicariales</taxon>
        <taxon>Umbilicariaceae</taxon>
        <taxon>Lasallia</taxon>
    </lineage>
</organism>
<dbReference type="EMBL" id="FWEW01001785">
    <property type="protein sequence ID" value="SLM37630.1"/>
    <property type="molecule type" value="Genomic_DNA"/>
</dbReference>
<feature type="region of interest" description="Disordered" evidence="2">
    <location>
        <begin position="289"/>
        <end position="361"/>
    </location>
</feature>
<feature type="compositionally biased region" description="Polar residues" evidence="2">
    <location>
        <begin position="319"/>
        <end position="330"/>
    </location>
</feature>
<keyword evidence="3" id="KW-0472">Membrane</keyword>
<feature type="compositionally biased region" description="Polar residues" evidence="2">
    <location>
        <begin position="340"/>
        <end position="353"/>
    </location>
</feature>
<feature type="compositionally biased region" description="Basic and acidic residues" evidence="2">
    <location>
        <begin position="292"/>
        <end position="313"/>
    </location>
</feature>
<accession>A0A1W5D3N3</accession>
<sequence>MSISSSSSRQGSSHFSKIYKHASTLFLTRRLPEALSALEPVFTVFNPTANASEEELSAAVAPIASASRSTRIKLWSLYLTLLNAIVELGPEDGKNTLGSKEWRAIVAKVRDGTVWNEVVQKGYEGLEGNVDPDVVINLATLLLAQSPSQTVNQQCLESYLSASSQLNLNISDSLEAINGHERDARGQNSRSNGTNTPRSLNSRIRILELYILHVLPRNEEWAYARSFIDMCEILDEERREAFSQALQGLEDEKKRDHEQEARLLQERDRKLEQERQRGEQRRLEEVAAEVEYTERERGSKLHKRSDSEKDYGIERTPSAHGNGNSRSVASKETIKPAKAAQSNRAQLSPTSRTPPKRKNQQSLYRRSAALLAAAQHLISNMAQSISNNPMVLLRTVLFLVGVIMTFSRRDIRDRLQRITDSSWDKVRRTVGMGVKVSYI</sequence>
<dbReference type="Proteomes" id="UP000192927">
    <property type="component" value="Unassembled WGS sequence"/>
</dbReference>
<dbReference type="AlphaFoldDB" id="A0A1W5D3N3"/>
<feature type="coiled-coil region" evidence="1">
    <location>
        <begin position="246"/>
        <end position="281"/>
    </location>
</feature>
<keyword evidence="3" id="KW-0812">Transmembrane</keyword>
<name>A0A1W5D3N3_9LECA</name>
<feature type="transmembrane region" description="Helical" evidence="3">
    <location>
        <begin position="390"/>
        <end position="407"/>
    </location>
</feature>
<evidence type="ECO:0008006" key="6">
    <source>
        <dbReference type="Google" id="ProtNLM"/>
    </source>
</evidence>
<evidence type="ECO:0000256" key="3">
    <source>
        <dbReference type="SAM" id="Phobius"/>
    </source>
</evidence>
<keyword evidence="3" id="KW-1133">Transmembrane helix</keyword>
<evidence type="ECO:0000313" key="5">
    <source>
        <dbReference type="Proteomes" id="UP000192927"/>
    </source>
</evidence>
<evidence type="ECO:0000256" key="2">
    <source>
        <dbReference type="SAM" id="MobiDB-lite"/>
    </source>
</evidence>
<protein>
    <recommendedName>
        <fullName evidence="6">Peroxin 26</fullName>
    </recommendedName>
</protein>
<evidence type="ECO:0000313" key="4">
    <source>
        <dbReference type="EMBL" id="SLM37630.1"/>
    </source>
</evidence>
<proteinExistence type="predicted"/>
<keyword evidence="5" id="KW-1185">Reference proteome</keyword>